<dbReference type="OrthoDB" id="9893784at2"/>
<name>A0A0N1KT41_CHRID</name>
<gene>
    <name evidence="1" type="ORF">AOB46_02185</name>
</gene>
<dbReference type="Proteomes" id="UP000037953">
    <property type="component" value="Unassembled WGS sequence"/>
</dbReference>
<organism evidence="1 2">
    <name type="scientific">Chryseobacterium indologenes</name>
    <name type="common">Flavobacterium indologenes</name>
    <dbReference type="NCBI Taxonomy" id="253"/>
    <lineage>
        <taxon>Bacteria</taxon>
        <taxon>Pseudomonadati</taxon>
        <taxon>Bacteroidota</taxon>
        <taxon>Flavobacteriia</taxon>
        <taxon>Flavobacteriales</taxon>
        <taxon>Weeksellaceae</taxon>
        <taxon>Chryseobacterium group</taxon>
        <taxon>Chryseobacterium</taxon>
    </lineage>
</organism>
<dbReference type="RefSeq" id="WP_062696393.1">
    <property type="nucleotide sequence ID" value="NZ_LJOD01000001.1"/>
</dbReference>
<accession>A0A0N1KT41</accession>
<sequence length="122" mass="14909">MKTIYFSDIQYVIGQAVDAVFEKDLYHAYNIRFNEIKEEIMGRNDRDLFFQRFRESLKITLNNLEKVSLFQFFFIEDLAPSDKNEELQEIFFLMWNIFFPGESWQDESYQGISFETDYERYL</sequence>
<dbReference type="PATRIC" id="fig|253.9.peg.460"/>
<comment type="caution">
    <text evidence="1">The sequence shown here is derived from an EMBL/GenBank/DDBJ whole genome shotgun (WGS) entry which is preliminary data.</text>
</comment>
<reference evidence="2" key="2">
    <citation type="submission" date="2015-09" db="EMBL/GenBank/DDBJ databases">
        <title>Draft genome sequence of a multidrug-resistant Chryseobacterium indologenes isolate from Malaysia.</title>
        <authorList>
            <person name="Yu C.Y."/>
            <person name="Ang G.Y."/>
            <person name="Chan K.-G."/>
        </authorList>
    </citation>
    <scope>NUCLEOTIDE SEQUENCE [LARGE SCALE GENOMIC DNA]</scope>
    <source>
        <strain evidence="2">CI_885</strain>
    </source>
</reference>
<protein>
    <submittedName>
        <fullName evidence="1">Uncharacterized protein</fullName>
    </submittedName>
</protein>
<proteinExistence type="predicted"/>
<reference evidence="1 2" key="1">
    <citation type="journal article" date="2015" name="Genom Data">
        <title>Draft genome sequence of a multidrug-resistant Chryseobacterium indologenes isolate from Malaysia.</title>
        <authorList>
            <person name="Yu C.Y."/>
            <person name="Ang G.Y."/>
            <person name="Cheng H.J."/>
            <person name="Cheong Y.M."/>
            <person name="Yin W.F."/>
            <person name="Chan K.G."/>
        </authorList>
    </citation>
    <scope>NUCLEOTIDE SEQUENCE [LARGE SCALE GENOMIC DNA]</scope>
    <source>
        <strain evidence="1 2">CI_885</strain>
    </source>
</reference>
<evidence type="ECO:0000313" key="2">
    <source>
        <dbReference type="Proteomes" id="UP000037953"/>
    </source>
</evidence>
<dbReference type="AlphaFoldDB" id="A0A0N1KT41"/>
<evidence type="ECO:0000313" key="1">
    <source>
        <dbReference type="EMBL" id="KPE52827.1"/>
    </source>
</evidence>
<dbReference type="EMBL" id="LJOD01000001">
    <property type="protein sequence ID" value="KPE52827.1"/>
    <property type="molecule type" value="Genomic_DNA"/>
</dbReference>